<proteinExistence type="predicted"/>
<accession>A0ABW8SPZ6</accession>
<protein>
    <submittedName>
        <fullName evidence="1">Uncharacterized protein</fullName>
    </submittedName>
</protein>
<comment type="caution">
    <text evidence="1">The sequence shown here is derived from an EMBL/GenBank/DDBJ whole genome shotgun (WGS) entry which is preliminary data.</text>
</comment>
<gene>
    <name evidence="1" type="ORF">ACJDU8_17075</name>
</gene>
<evidence type="ECO:0000313" key="1">
    <source>
        <dbReference type="EMBL" id="MFL0197256.1"/>
    </source>
</evidence>
<organism evidence="1 2">
    <name type="scientific">Candidatus Clostridium eludens</name>
    <dbReference type="NCBI Taxonomy" id="3381663"/>
    <lineage>
        <taxon>Bacteria</taxon>
        <taxon>Bacillati</taxon>
        <taxon>Bacillota</taxon>
        <taxon>Clostridia</taxon>
        <taxon>Eubacteriales</taxon>
        <taxon>Clostridiaceae</taxon>
        <taxon>Clostridium</taxon>
    </lineage>
</organism>
<dbReference type="RefSeq" id="WP_406793361.1">
    <property type="nucleotide sequence ID" value="NZ_JBJHZX010000028.1"/>
</dbReference>
<name>A0ABW8SPZ6_9CLOT</name>
<dbReference type="EMBL" id="JBJHZX010000028">
    <property type="protein sequence ID" value="MFL0197256.1"/>
    <property type="molecule type" value="Genomic_DNA"/>
</dbReference>
<evidence type="ECO:0000313" key="2">
    <source>
        <dbReference type="Proteomes" id="UP001623660"/>
    </source>
</evidence>
<reference evidence="1 2" key="1">
    <citation type="submission" date="2024-11" db="EMBL/GenBank/DDBJ databases">
        <authorList>
            <person name="Heng Y.C."/>
            <person name="Lim A.C.H."/>
            <person name="Lee J.K.Y."/>
            <person name="Kittelmann S."/>
        </authorList>
    </citation>
    <scope>NUCLEOTIDE SEQUENCE [LARGE SCALE GENOMIC DNA]</scope>
    <source>
        <strain evidence="1 2">WILCCON 0269</strain>
    </source>
</reference>
<dbReference type="Proteomes" id="UP001623660">
    <property type="component" value="Unassembled WGS sequence"/>
</dbReference>
<sequence length="102" mass="12147">MNTPIDKDIFMKQNDKLLVNMEEFYDNLTILNNGQECHREKSKLILENCIEKCEEALNNNLIVVFKKNGIGKREFKSLDEFKKWLYNDCNERLGIKNVKYNL</sequence>
<keyword evidence="2" id="KW-1185">Reference proteome</keyword>